<dbReference type="InterPro" id="IPR036390">
    <property type="entry name" value="WH_DNA-bd_sf"/>
</dbReference>
<keyword evidence="4" id="KW-0804">Transcription</keyword>
<dbReference type="AlphaFoldDB" id="A0A511QVP0"/>
<accession>A0A511QVP0</accession>
<dbReference type="Pfam" id="PF00126">
    <property type="entry name" value="HTH_1"/>
    <property type="match status" value="1"/>
</dbReference>
<comment type="similarity">
    <text evidence="1">Belongs to the LysR transcriptional regulatory family.</text>
</comment>
<dbReference type="PROSITE" id="PS50931">
    <property type="entry name" value="HTH_LYSR"/>
    <property type="match status" value="1"/>
</dbReference>
<feature type="domain" description="HTH lysR-type" evidence="5">
    <location>
        <begin position="1"/>
        <end position="58"/>
    </location>
</feature>
<keyword evidence="2" id="KW-0805">Transcription regulation</keyword>
<dbReference type="SUPFAM" id="SSF46785">
    <property type="entry name" value="Winged helix' DNA-binding domain"/>
    <property type="match status" value="1"/>
</dbReference>
<dbReference type="SUPFAM" id="SSF53850">
    <property type="entry name" value="Periplasmic binding protein-like II"/>
    <property type="match status" value="1"/>
</dbReference>
<dbReference type="CDD" id="cd08422">
    <property type="entry name" value="PBP2_CrgA_like"/>
    <property type="match status" value="1"/>
</dbReference>
<evidence type="ECO:0000256" key="1">
    <source>
        <dbReference type="ARBA" id="ARBA00009437"/>
    </source>
</evidence>
<dbReference type="GO" id="GO:0043565">
    <property type="term" value="F:sequence-specific DNA binding"/>
    <property type="evidence" value="ECO:0007669"/>
    <property type="project" value="TreeGrafter"/>
</dbReference>
<dbReference type="OrthoDB" id="9786526at2"/>
<dbReference type="EMBL" id="BJXK01000023">
    <property type="protein sequence ID" value="GEM81430.1"/>
    <property type="molecule type" value="Genomic_DNA"/>
</dbReference>
<dbReference type="InterPro" id="IPR058163">
    <property type="entry name" value="LysR-type_TF_proteobact-type"/>
</dbReference>
<dbReference type="Gene3D" id="1.10.10.10">
    <property type="entry name" value="Winged helix-like DNA-binding domain superfamily/Winged helix DNA-binding domain"/>
    <property type="match status" value="1"/>
</dbReference>
<reference evidence="6 7" key="1">
    <citation type="submission" date="2019-07" db="EMBL/GenBank/DDBJ databases">
        <title>Whole genome shotgun sequence of Vibrio superstes NBRC 103154.</title>
        <authorList>
            <person name="Hosoyama A."/>
            <person name="Uohara A."/>
            <person name="Ohji S."/>
            <person name="Ichikawa N."/>
        </authorList>
    </citation>
    <scope>NUCLEOTIDE SEQUENCE [LARGE SCALE GENOMIC DNA]</scope>
    <source>
        <strain evidence="6 7">NBRC 103154</strain>
    </source>
</reference>
<organism evidence="6 7">
    <name type="scientific">Vibrio superstes NBRC 103154</name>
    <dbReference type="NCBI Taxonomy" id="1219062"/>
    <lineage>
        <taxon>Bacteria</taxon>
        <taxon>Pseudomonadati</taxon>
        <taxon>Pseudomonadota</taxon>
        <taxon>Gammaproteobacteria</taxon>
        <taxon>Vibrionales</taxon>
        <taxon>Vibrionaceae</taxon>
        <taxon>Vibrio</taxon>
    </lineage>
</organism>
<proteinExistence type="inferred from homology"/>
<name>A0A511QVP0_9VIBR</name>
<dbReference type="FunFam" id="1.10.10.10:FF:000001">
    <property type="entry name" value="LysR family transcriptional regulator"/>
    <property type="match status" value="1"/>
</dbReference>
<dbReference type="RefSeq" id="WP_119010303.1">
    <property type="nucleotide sequence ID" value="NZ_BJXK01000023.1"/>
</dbReference>
<evidence type="ECO:0000256" key="3">
    <source>
        <dbReference type="ARBA" id="ARBA00023125"/>
    </source>
</evidence>
<evidence type="ECO:0000313" key="6">
    <source>
        <dbReference type="EMBL" id="GEM81430.1"/>
    </source>
</evidence>
<sequence>MNTSDLNLFIRIVETGSITETANQLSITPAAVSSALKRLEKQLDVQLLIRTTRQLRITPQGEQFLFHCRQALASLDQGRIAAHQTQGKVTGQLRLSVSSDLGRNTLLHWVEELLDEHPLLSIDLTVGDSISDFFLDQVDMALRYGKLEDSSMVSFHIATMSRITCASPAYISKYGEPTHPNSLKEHNCLLHRRAGRLLNSWEYADHSGSYKVKLDSNRVSNDTDIVRRWAVSGKGIAYRSQIDVHSELRSGQLVQLLPGFESPSVELNLICPSREQVSPAVIAFRELLRKKVAQIVS</sequence>
<dbReference type="InterPro" id="IPR005119">
    <property type="entry name" value="LysR_subst-bd"/>
</dbReference>
<comment type="caution">
    <text evidence="6">The sequence shown here is derived from an EMBL/GenBank/DDBJ whole genome shotgun (WGS) entry which is preliminary data.</text>
</comment>
<dbReference type="Proteomes" id="UP000321113">
    <property type="component" value="Unassembled WGS sequence"/>
</dbReference>
<evidence type="ECO:0000256" key="2">
    <source>
        <dbReference type="ARBA" id="ARBA00023015"/>
    </source>
</evidence>
<keyword evidence="7" id="KW-1185">Reference proteome</keyword>
<dbReference type="GO" id="GO:0006351">
    <property type="term" value="P:DNA-templated transcription"/>
    <property type="evidence" value="ECO:0007669"/>
    <property type="project" value="TreeGrafter"/>
</dbReference>
<evidence type="ECO:0000256" key="4">
    <source>
        <dbReference type="ARBA" id="ARBA00023163"/>
    </source>
</evidence>
<evidence type="ECO:0000259" key="5">
    <source>
        <dbReference type="PROSITE" id="PS50931"/>
    </source>
</evidence>
<keyword evidence="3" id="KW-0238">DNA-binding</keyword>
<dbReference type="Gene3D" id="3.40.190.290">
    <property type="match status" value="1"/>
</dbReference>
<dbReference type="Pfam" id="PF03466">
    <property type="entry name" value="LysR_substrate"/>
    <property type="match status" value="1"/>
</dbReference>
<evidence type="ECO:0000313" key="7">
    <source>
        <dbReference type="Proteomes" id="UP000321113"/>
    </source>
</evidence>
<dbReference type="PANTHER" id="PTHR30537:SF21">
    <property type="entry name" value="HTH-TYPE TRANSCRIPTIONAL REGULATOR SINR-RELATED"/>
    <property type="match status" value="1"/>
</dbReference>
<dbReference type="GO" id="GO:0003700">
    <property type="term" value="F:DNA-binding transcription factor activity"/>
    <property type="evidence" value="ECO:0007669"/>
    <property type="project" value="InterPro"/>
</dbReference>
<protein>
    <submittedName>
        <fullName evidence="6">LysR family transcriptional regulator</fullName>
    </submittedName>
</protein>
<dbReference type="PANTHER" id="PTHR30537">
    <property type="entry name" value="HTH-TYPE TRANSCRIPTIONAL REGULATOR"/>
    <property type="match status" value="1"/>
</dbReference>
<dbReference type="FunFam" id="3.40.190.290:FF:000001">
    <property type="entry name" value="Transcriptional regulator, LysR family"/>
    <property type="match status" value="1"/>
</dbReference>
<dbReference type="InterPro" id="IPR036388">
    <property type="entry name" value="WH-like_DNA-bd_sf"/>
</dbReference>
<gene>
    <name evidence="6" type="ORF">VSU01S_36750</name>
</gene>
<dbReference type="InterPro" id="IPR000847">
    <property type="entry name" value="LysR_HTH_N"/>
</dbReference>